<dbReference type="InParanoid" id="A0A151ZBX9"/>
<feature type="compositionally biased region" description="Polar residues" evidence="1">
    <location>
        <begin position="159"/>
        <end position="177"/>
    </location>
</feature>
<dbReference type="InterPro" id="IPR049472">
    <property type="entry name" value="MRNIP_N"/>
</dbReference>
<feature type="compositionally biased region" description="Low complexity" evidence="1">
    <location>
        <begin position="252"/>
        <end position="269"/>
    </location>
</feature>
<dbReference type="OrthoDB" id="5960226at2759"/>
<accession>A0A151ZBX9</accession>
<proteinExistence type="predicted"/>
<reference evidence="3 4" key="1">
    <citation type="submission" date="2015-12" db="EMBL/GenBank/DDBJ databases">
        <title>Dictyostelia acquired genes for synthesis and detection of signals that induce cell-type specialization by lateral gene transfer from prokaryotes.</title>
        <authorList>
            <person name="Gloeckner G."/>
            <person name="Schaap P."/>
        </authorList>
    </citation>
    <scope>NUCLEOTIDE SEQUENCE [LARGE SCALE GENOMIC DNA]</scope>
    <source>
        <strain evidence="3 4">TK</strain>
    </source>
</reference>
<dbReference type="EMBL" id="LODT01000035">
    <property type="protein sequence ID" value="KYQ91457.1"/>
    <property type="molecule type" value="Genomic_DNA"/>
</dbReference>
<feature type="domain" description="MRN complex-interacting protein N-terminal" evidence="2">
    <location>
        <begin position="7"/>
        <end position="104"/>
    </location>
</feature>
<evidence type="ECO:0000259" key="2">
    <source>
        <dbReference type="Pfam" id="PF15749"/>
    </source>
</evidence>
<feature type="compositionally biased region" description="Polar residues" evidence="1">
    <location>
        <begin position="192"/>
        <end position="225"/>
    </location>
</feature>
<evidence type="ECO:0000256" key="1">
    <source>
        <dbReference type="SAM" id="MobiDB-lite"/>
    </source>
</evidence>
<evidence type="ECO:0000313" key="3">
    <source>
        <dbReference type="EMBL" id="KYQ91457.1"/>
    </source>
</evidence>
<dbReference type="PANTHER" id="PTHR15863">
    <property type="entry name" value="MRN COMPLEX-INTERACTING PROTEIN"/>
    <property type="match status" value="1"/>
</dbReference>
<name>A0A151ZBX9_TIELA</name>
<feature type="region of interest" description="Disordered" evidence="1">
    <location>
        <begin position="65"/>
        <end position="331"/>
    </location>
</feature>
<dbReference type="InterPro" id="IPR032739">
    <property type="entry name" value="MRNIP"/>
</dbReference>
<gene>
    <name evidence="3" type="ORF">DLAC_08424</name>
</gene>
<organism evidence="3 4">
    <name type="scientific">Tieghemostelium lacteum</name>
    <name type="common">Slime mold</name>
    <name type="synonym">Dictyostelium lacteum</name>
    <dbReference type="NCBI Taxonomy" id="361077"/>
    <lineage>
        <taxon>Eukaryota</taxon>
        <taxon>Amoebozoa</taxon>
        <taxon>Evosea</taxon>
        <taxon>Eumycetozoa</taxon>
        <taxon>Dictyostelia</taxon>
        <taxon>Dictyosteliales</taxon>
        <taxon>Raperosteliaceae</taxon>
        <taxon>Tieghemostelium</taxon>
    </lineage>
</organism>
<evidence type="ECO:0000313" key="4">
    <source>
        <dbReference type="Proteomes" id="UP000076078"/>
    </source>
</evidence>
<dbReference type="GO" id="GO:0007095">
    <property type="term" value="P:mitotic G2 DNA damage checkpoint signaling"/>
    <property type="evidence" value="ECO:0007669"/>
    <property type="project" value="TreeGrafter"/>
</dbReference>
<feature type="compositionally biased region" description="Low complexity" evidence="1">
    <location>
        <begin position="178"/>
        <end position="191"/>
    </location>
</feature>
<protein>
    <recommendedName>
        <fullName evidence="2">MRN complex-interacting protein N-terminal domain-containing protein</fullName>
    </recommendedName>
</protein>
<dbReference type="AlphaFoldDB" id="A0A151ZBX9"/>
<dbReference type="PANTHER" id="PTHR15863:SF2">
    <property type="entry name" value="MRN COMPLEX-INTERACTING PROTEIN"/>
    <property type="match status" value="1"/>
</dbReference>
<dbReference type="Pfam" id="PF15749">
    <property type="entry name" value="MRNIP"/>
    <property type="match status" value="1"/>
</dbReference>
<sequence length="331" mass="38026">MVEYICIQCYACSMFQSKQKAKVNTFQCKVCGEKQSIRKIYAISYTPKDVRTIVQQYNEKRIKGELEPVKEPVQNQQQEDDEEEYEFDNIDEVEEKTPKINKWDLFTDNDNSNEKDIDENYNIKNNTVNDDKFVTSLADNPKKRGRSTSNYKNKVNPKNIDSTVTSSKSTLKQTNIKPTTSNPTSNPTPSNVNLKPTINNSYTQPKPINNTTKLKLNLPSNKTTIQVQQQNQAQSKSSNSNEDNSNIDKPTKNTNIQQKQQQNEKVQSKWSNFIEESDDKDDSDDSDDGYGYSNTTKSDKKRFKEDSNYIFSTSSSDDRYVTLNSNDDDGY</sequence>
<feature type="compositionally biased region" description="Low complexity" evidence="1">
    <location>
        <begin position="226"/>
        <end position="244"/>
    </location>
</feature>
<dbReference type="FunCoup" id="A0A151ZBX9">
    <property type="interactions" value="61"/>
</dbReference>
<feature type="compositionally biased region" description="Acidic residues" evidence="1">
    <location>
        <begin position="275"/>
        <end position="288"/>
    </location>
</feature>
<dbReference type="GO" id="GO:0005634">
    <property type="term" value="C:nucleus"/>
    <property type="evidence" value="ECO:0007669"/>
    <property type="project" value="TreeGrafter"/>
</dbReference>
<feature type="compositionally biased region" description="Acidic residues" evidence="1">
    <location>
        <begin position="78"/>
        <end position="94"/>
    </location>
</feature>
<keyword evidence="4" id="KW-1185">Reference proteome</keyword>
<dbReference type="GO" id="GO:0003682">
    <property type="term" value="F:chromatin binding"/>
    <property type="evidence" value="ECO:0007669"/>
    <property type="project" value="TreeGrafter"/>
</dbReference>
<dbReference type="STRING" id="361077.A0A151ZBX9"/>
<dbReference type="Proteomes" id="UP000076078">
    <property type="component" value="Unassembled WGS sequence"/>
</dbReference>
<comment type="caution">
    <text evidence="3">The sequence shown here is derived from an EMBL/GenBank/DDBJ whole genome shotgun (WGS) entry which is preliminary data.</text>
</comment>